<dbReference type="SUPFAM" id="SSF56176">
    <property type="entry name" value="FAD-binding/transporter-associated domain-like"/>
    <property type="match status" value="1"/>
</dbReference>
<dbReference type="Pfam" id="PF04030">
    <property type="entry name" value="ALO"/>
    <property type="match status" value="1"/>
</dbReference>
<dbReference type="PANTHER" id="PTHR43762">
    <property type="entry name" value="L-GULONOLACTONE OXIDASE"/>
    <property type="match status" value="1"/>
</dbReference>
<dbReference type="InterPro" id="IPR016171">
    <property type="entry name" value="Vanillyl_alc_oxidase_C-sub2"/>
</dbReference>
<evidence type="ECO:0000256" key="2">
    <source>
        <dbReference type="ARBA" id="ARBA00023002"/>
    </source>
</evidence>
<dbReference type="EMBL" id="JBGORX010000001">
    <property type="protein sequence ID" value="MFJ1268228.1"/>
    <property type="molecule type" value="Genomic_DNA"/>
</dbReference>
<dbReference type="InterPro" id="IPR007173">
    <property type="entry name" value="ALO_C"/>
</dbReference>
<dbReference type="InterPro" id="IPR016169">
    <property type="entry name" value="FAD-bd_PCMH_sub2"/>
</dbReference>
<dbReference type="Proteomes" id="UP001615550">
    <property type="component" value="Unassembled WGS sequence"/>
</dbReference>
<keyword evidence="1" id="KW-0285">Flavoprotein</keyword>
<dbReference type="InterPro" id="IPR036318">
    <property type="entry name" value="FAD-bd_PCMH-like_sf"/>
</dbReference>
<dbReference type="NCBIfam" id="TIGR01679">
    <property type="entry name" value="bact_FAD_ox"/>
    <property type="match status" value="1"/>
</dbReference>
<reference evidence="4 5" key="1">
    <citation type="submission" date="2024-08" db="EMBL/GenBank/DDBJ databases">
        <title>Draft Genome Sequence of Legionella lytica strain DSB2004, Isolated From a Fire Sprinkler System.</title>
        <authorList>
            <person name="Everhart A.D."/>
            <person name="Kidane D.T."/>
            <person name="Farone A.L."/>
            <person name="Farone M.B."/>
        </authorList>
    </citation>
    <scope>NUCLEOTIDE SEQUENCE [LARGE SCALE GENOMIC DNA]</scope>
    <source>
        <strain evidence="4 5">DSB2004</strain>
    </source>
</reference>
<evidence type="ECO:0000256" key="1">
    <source>
        <dbReference type="ARBA" id="ARBA00022827"/>
    </source>
</evidence>
<dbReference type="PANTHER" id="PTHR43762:SF1">
    <property type="entry name" value="D-ARABINONO-1,4-LACTONE OXIDASE"/>
    <property type="match status" value="1"/>
</dbReference>
<feature type="domain" description="FAD-binding PCMH-type" evidence="3">
    <location>
        <begin position="14"/>
        <end position="184"/>
    </location>
</feature>
<dbReference type="PROSITE" id="PS51387">
    <property type="entry name" value="FAD_PCMH"/>
    <property type="match status" value="1"/>
</dbReference>
<dbReference type="Gene3D" id="1.10.45.10">
    <property type="entry name" value="Vanillyl-alcohol Oxidase, Chain A, domain 4"/>
    <property type="match status" value="1"/>
</dbReference>
<evidence type="ECO:0000259" key="3">
    <source>
        <dbReference type="PROSITE" id="PS51387"/>
    </source>
</evidence>
<name>A0ABW8D6A1_9GAMM</name>
<dbReference type="InterPro" id="IPR010031">
    <property type="entry name" value="FAD_lactone_oxidase-like"/>
</dbReference>
<organism evidence="4 5">
    <name type="scientific">Legionella lytica</name>
    <dbReference type="NCBI Taxonomy" id="96232"/>
    <lineage>
        <taxon>Bacteria</taxon>
        <taxon>Pseudomonadati</taxon>
        <taxon>Pseudomonadota</taxon>
        <taxon>Gammaproteobacteria</taxon>
        <taxon>Legionellales</taxon>
        <taxon>Legionellaceae</taxon>
        <taxon>Legionella</taxon>
    </lineage>
</organism>
<dbReference type="InterPro" id="IPR006094">
    <property type="entry name" value="Oxid_FAD_bind_N"/>
</dbReference>
<accession>A0ABW8D6A1</accession>
<sequence>MNHQNPIRNWGKTFECLPNKLYVPDSEESICQALKNCSKEGKKLRPMGSRYSYTPLICSNDTIISLDNYQGIEEINYDEMTVTVKGGTKIADLENQLFANNLSLYNLGDINQQTIAGLIATGSHGTGLSFGIASTQITWIQLITADGKIVECSPLQHPELFKAAQVSLGTLGIISKVKIKVLPKYYMQQERNLVDFDNALVNLIASFSNNRNYEFFWFPYTDFVFEKKHNVVGEQTEAKRYKKIFNDYVLENGALWLLCELSRNFPDFYRKHANSILKNLNSNLKNTAPSTECYATTRLVNHREIEYSIPIEHAMRAIQQIRQLLNHHDVHVSFPIEVRSVAADDIYLSPNYQRKTVWIAVHAYTKDIYESVFKEAEKIFLANEGRPHWGKMHWLSHQEIQNLYPCLTKFKEIRKQIDPQGMFSNDYLNQLLG</sequence>
<keyword evidence="2" id="KW-0560">Oxidoreductase</keyword>
<proteinExistence type="predicted"/>
<protein>
    <submittedName>
        <fullName evidence="4">D-arabinono-1,4-lactone oxidase</fullName>
    </submittedName>
</protein>
<dbReference type="Gene3D" id="3.30.70.2520">
    <property type="match status" value="1"/>
</dbReference>
<dbReference type="Gene3D" id="3.30.465.10">
    <property type="match status" value="1"/>
</dbReference>
<keyword evidence="1" id="KW-0274">FAD</keyword>
<evidence type="ECO:0000313" key="5">
    <source>
        <dbReference type="Proteomes" id="UP001615550"/>
    </source>
</evidence>
<evidence type="ECO:0000313" key="4">
    <source>
        <dbReference type="EMBL" id="MFJ1268228.1"/>
    </source>
</evidence>
<gene>
    <name evidence="4" type="ORF">ACD661_06640</name>
</gene>
<dbReference type="InterPro" id="IPR016166">
    <property type="entry name" value="FAD-bd_PCMH"/>
</dbReference>
<dbReference type="Gene3D" id="3.30.43.10">
    <property type="entry name" value="Uridine Diphospho-n-acetylenolpyruvylglucosamine Reductase, domain 2"/>
    <property type="match status" value="1"/>
</dbReference>
<dbReference type="Pfam" id="PF01565">
    <property type="entry name" value="FAD_binding_4"/>
    <property type="match status" value="1"/>
</dbReference>
<dbReference type="PIRSF" id="PIRSF000136">
    <property type="entry name" value="LGO_GLO"/>
    <property type="match status" value="1"/>
</dbReference>
<dbReference type="RefSeq" id="WP_400187043.1">
    <property type="nucleotide sequence ID" value="NZ_JBGORX010000001.1"/>
</dbReference>
<dbReference type="InterPro" id="IPR016167">
    <property type="entry name" value="FAD-bd_PCMH_sub1"/>
</dbReference>
<keyword evidence="5" id="KW-1185">Reference proteome</keyword>
<comment type="caution">
    <text evidence="4">The sequence shown here is derived from an EMBL/GenBank/DDBJ whole genome shotgun (WGS) entry which is preliminary data.</text>
</comment>